<accession>A0A6A2ZWA4</accession>
<comment type="caution">
    <text evidence="1">The sequence shown here is derived from an EMBL/GenBank/DDBJ whole genome shotgun (WGS) entry which is preliminary data.</text>
</comment>
<dbReference type="EMBL" id="VEPZ02001071">
    <property type="protein sequence ID" value="KAE8695876.1"/>
    <property type="molecule type" value="Genomic_DNA"/>
</dbReference>
<name>A0A6A2ZWA4_HIBSY</name>
<keyword evidence="2" id="KW-1185">Reference proteome</keyword>
<dbReference type="Proteomes" id="UP000436088">
    <property type="component" value="Unassembled WGS sequence"/>
</dbReference>
<reference evidence="1" key="1">
    <citation type="submission" date="2019-09" db="EMBL/GenBank/DDBJ databases">
        <title>Draft genome information of white flower Hibiscus syriacus.</title>
        <authorList>
            <person name="Kim Y.-M."/>
        </authorList>
    </citation>
    <scope>NUCLEOTIDE SEQUENCE [LARGE SCALE GENOMIC DNA]</scope>
    <source>
        <strain evidence="1">YM2019G1</strain>
    </source>
</reference>
<dbReference type="AlphaFoldDB" id="A0A6A2ZWA4"/>
<protein>
    <submittedName>
        <fullName evidence="1">Uncharacterized protein</fullName>
    </submittedName>
</protein>
<gene>
    <name evidence="1" type="ORF">F3Y22_tig00110678pilonHSYRG00030</name>
</gene>
<evidence type="ECO:0000313" key="2">
    <source>
        <dbReference type="Proteomes" id="UP000436088"/>
    </source>
</evidence>
<sequence length="92" mass="10492">MSKCKSQQAVRRGFSFRFVCALSMGKKLLGTMYRNGNASMITLSYTGTAFQFPRDPCTQLPTHLTEFSALIAQTSKCMKQEQRKLRFQLLMV</sequence>
<evidence type="ECO:0000313" key="1">
    <source>
        <dbReference type="EMBL" id="KAE8695876.1"/>
    </source>
</evidence>
<proteinExistence type="predicted"/>
<organism evidence="1 2">
    <name type="scientific">Hibiscus syriacus</name>
    <name type="common">Rose of Sharon</name>
    <dbReference type="NCBI Taxonomy" id="106335"/>
    <lineage>
        <taxon>Eukaryota</taxon>
        <taxon>Viridiplantae</taxon>
        <taxon>Streptophyta</taxon>
        <taxon>Embryophyta</taxon>
        <taxon>Tracheophyta</taxon>
        <taxon>Spermatophyta</taxon>
        <taxon>Magnoliopsida</taxon>
        <taxon>eudicotyledons</taxon>
        <taxon>Gunneridae</taxon>
        <taxon>Pentapetalae</taxon>
        <taxon>rosids</taxon>
        <taxon>malvids</taxon>
        <taxon>Malvales</taxon>
        <taxon>Malvaceae</taxon>
        <taxon>Malvoideae</taxon>
        <taxon>Hibiscus</taxon>
    </lineage>
</organism>